<dbReference type="PANTHER" id="PTHR33180">
    <property type="entry name" value="PHOTOSYSTEM II CP43 REACTION CENTER PROTEIN"/>
    <property type="match status" value="1"/>
</dbReference>
<sequence length="124" mass="13743">MKGDQILPKGEGKRYTYERVFAESQAALRDLEDDQPLQSRWAEIHARSQSDSARVPLVSTTADTVPAPAPLVAPVPQVVPPPRLLNRLKGDGLSTILEEKLLSIKGLEGKYSGVKDTLHFHRFE</sequence>
<gene>
    <name evidence="1" type="ORF">H5410_004894</name>
</gene>
<evidence type="ECO:0000313" key="2">
    <source>
        <dbReference type="Proteomes" id="UP000824120"/>
    </source>
</evidence>
<protein>
    <submittedName>
        <fullName evidence="1">Uncharacterized protein</fullName>
    </submittedName>
</protein>
<proteinExistence type="predicted"/>
<accession>A0A9J6A642</accession>
<dbReference type="EMBL" id="JACXVP010000002">
    <property type="protein sequence ID" value="KAG5619676.1"/>
    <property type="molecule type" value="Genomic_DNA"/>
</dbReference>
<keyword evidence="2" id="KW-1185">Reference proteome</keyword>
<organism evidence="1 2">
    <name type="scientific">Solanum commersonii</name>
    <name type="common">Commerson's wild potato</name>
    <name type="synonym">Commerson's nightshade</name>
    <dbReference type="NCBI Taxonomy" id="4109"/>
    <lineage>
        <taxon>Eukaryota</taxon>
        <taxon>Viridiplantae</taxon>
        <taxon>Streptophyta</taxon>
        <taxon>Embryophyta</taxon>
        <taxon>Tracheophyta</taxon>
        <taxon>Spermatophyta</taxon>
        <taxon>Magnoliopsida</taxon>
        <taxon>eudicotyledons</taxon>
        <taxon>Gunneridae</taxon>
        <taxon>Pentapetalae</taxon>
        <taxon>asterids</taxon>
        <taxon>lamiids</taxon>
        <taxon>Solanales</taxon>
        <taxon>Solanaceae</taxon>
        <taxon>Solanoideae</taxon>
        <taxon>Solaneae</taxon>
        <taxon>Solanum</taxon>
    </lineage>
</organism>
<dbReference type="PANTHER" id="PTHR33180:SF31">
    <property type="entry name" value="POLYPROTEIN PROTEIN"/>
    <property type="match status" value="1"/>
</dbReference>
<dbReference type="AlphaFoldDB" id="A0A9J6A642"/>
<comment type="caution">
    <text evidence="1">The sequence shown here is derived from an EMBL/GenBank/DDBJ whole genome shotgun (WGS) entry which is preliminary data.</text>
</comment>
<evidence type="ECO:0000313" key="1">
    <source>
        <dbReference type="EMBL" id="KAG5619676.1"/>
    </source>
</evidence>
<reference evidence="1 2" key="1">
    <citation type="submission" date="2020-09" db="EMBL/GenBank/DDBJ databases">
        <title>De no assembly of potato wild relative species, Solanum commersonii.</title>
        <authorList>
            <person name="Cho K."/>
        </authorList>
    </citation>
    <scope>NUCLEOTIDE SEQUENCE [LARGE SCALE GENOMIC DNA]</scope>
    <source>
        <strain evidence="1">LZ3.2</strain>
        <tissue evidence="1">Leaf</tissue>
    </source>
</reference>
<dbReference type="Proteomes" id="UP000824120">
    <property type="component" value="Chromosome 2"/>
</dbReference>
<name>A0A9J6A642_SOLCO</name>